<dbReference type="SUPFAM" id="SSF88697">
    <property type="entry name" value="PUA domain-like"/>
    <property type="match status" value="1"/>
</dbReference>
<name>A0A0F4IQI7_9ACTN</name>
<proteinExistence type="predicted"/>
<dbReference type="GO" id="GO:0016567">
    <property type="term" value="P:protein ubiquitination"/>
    <property type="evidence" value="ECO:0007669"/>
    <property type="project" value="TreeGrafter"/>
</dbReference>
<dbReference type="InterPro" id="IPR003615">
    <property type="entry name" value="HNH_nuc"/>
</dbReference>
<evidence type="ECO:0000313" key="3">
    <source>
        <dbReference type="Proteomes" id="UP000033551"/>
    </source>
</evidence>
<evidence type="ECO:0000259" key="1">
    <source>
        <dbReference type="PROSITE" id="PS51015"/>
    </source>
</evidence>
<dbReference type="SMART" id="SM00466">
    <property type="entry name" value="SRA"/>
    <property type="match status" value="1"/>
</dbReference>
<keyword evidence="3" id="KW-1185">Reference proteome</keyword>
<dbReference type="Gene3D" id="2.30.280.10">
    <property type="entry name" value="SRA-YDG"/>
    <property type="match status" value="1"/>
</dbReference>
<evidence type="ECO:0000313" key="2">
    <source>
        <dbReference type="EMBL" id="KJY23753.1"/>
    </source>
</evidence>
<dbReference type="Proteomes" id="UP000033551">
    <property type="component" value="Unassembled WGS sequence"/>
</dbReference>
<dbReference type="PANTHER" id="PTHR14140">
    <property type="entry name" value="E3 UBIQUITIN-PROTEIN LIGASE UHRF-RELATED"/>
    <property type="match status" value="1"/>
</dbReference>
<reference evidence="2 3" key="1">
    <citation type="submission" date="2015-02" db="EMBL/GenBank/DDBJ databases">
        <authorList>
            <person name="Ju K.-S."/>
            <person name="Doroghazi J.R."/>
            <person name="Metcalf W."/>
        </authorList>
    </citation>
    <scope>NUCLEOTIDE SEQUENCE [LARGE SCALE GENOMIC DNA]</scope>
    <source>
        <strain evidence="2 3">NRRL ISP-5550</strain>
    </source>
</reference>
<dbReference type="Pfam" id="PF13391">
    <property type="entry name" value="HNH_2"/>
    <property type="match status" value="1"/>
</dbReference>
<dbReference type="CDD" id="cd00085">
    <property type="entry name" value="HNHc"/>
    <property type="match status" value="1"/>
</dbReference>
<dbReference type="GO" id="GO:0061630">
    <property type="term" value="F:ubiquitin protein ligase activity"/>
    <property type="evidence" value="ECO:0007669"/>
    <property type="project" value="TreeGrafter"/>
</dbReference>
<dbReference type="PANTHER" id="PTHR14140:SF27">
    <property type="entry name" value="OS04G0289800 PROTEIN"/>
    <property type="match status" value="1"/>
</dbReference>
<dbReference type="PATRIC" id="fig|68223.7.peg.4897"/>
<gene>
    <name evidence="2" type="ORF">VR44_37390</name>
</gene>
<feature type="domain" description="YDG" evidence="1">
    <location>
        <begin position="1"/>
        <end position="140"/>
    </location>
</feature>
<accession>A0A0F4IQI7</accession>
<organism evidence="2 3">
    <name type="scientific">Streptomyces katrae</name>
    <dbReference type="NCBI Taxonomy" id="68223"/>
    <lineage>
        <taxon>Bacteria</taxon>
        <taxon>Bacillati</taxon>
        <taxon>Actinomycetota</taxon>
        <taxon>Actinomycetes</taxon>
        <taxon>Kitasatosporales</taxon>
        <taxon>Streptomycetaceae</taxon>
        <taxon>Streptomyces</taxon>
    </lineage>
</organism>
<dbReference type="InterPro" id="IPR036987">
    <property type="entry name" value="SRA-YDG_sf"/>
</dbReference>
<dbReference type="AlphaFoldDB" id="A0A0F4IQI7"/>
<dbReference type="GO" id="GO:0044027">
    <property type="term" value="P:negative regulation of gene expression via chromosomal CpG island methylation"/>
    <property type="evidence" value="ECO:0007669"/>
    <property type="project" value="TreeGrafter"/>
</dbReference>
<dbReference type="InterPro" id="IPR003105">
    <property type="entry name" value="SRA_YDG"/>
</dbReference>
<sequence length="303" mass="34067">MFDARLHGDLQRGISKLKDVDGAAVSDAIVLNGGYLDDDDSWHEIRYTGASPDVDRDPQTKRLKVSQRWDYPDNAALKRSYERGHPIRILRGHKGDARYSPSKGYRYDGLYRITQAATAISALPGRAGEPIEICQFILVRCPEAEQEVTVVERAASELVLFDDEEKFPEKRTSQVKRLVRDTAAAHRIKDLYDGQCQTCGIRLVGANCKPYSQGAHLKPLAEPHNGPDVERNILSLCPNCHVRLDLGAISIGEDWSVIERVAHTEPRTTLPRLLIKKGHGLHPSYAKYQRDWWDSFAQEETGA</sequence>
<dbReference type="EMBL" id="JZWV01001371">
    <property type="protein sequence ID" value="KJY23753.1"/>
    <property type="molecule type" value="Genomic_DNA"/>
</dbReference>
<comment type="caution">
    <text evidence="2">The sequence shown here is derived from an EMBL/GenBank/DDBJ whole genome shotgun (WGS) entry which is preliminary data.</text>
</comment>
<dbReference type="PROSITE" id="PS51015">
    <property type="entry name" value="YDG"/>
    <property type="match status" value="1"/>
</dbReference>
<protein>
    <recommendedName>
        <fullName evidence="1">YDG domain-containing protein</fullName>
    </recommendedName>
</protein>
<dbReference type="InterPro" id="IPR045134">
    <property type="entry name" value="UHRF1/2-like"/>
</dbReference>
<dbReference type="InterPro" id="IPR015947">
    <property type="entry name" value="PUA-like_sf"/>
</dbReference>
<dbReference type="Pfam" id="PF02182">
    <property type="entry name" value="SAD_SRA"/>
    <property type="match status" value="1"/>
</dbReference>